<reference evidence="1" key="1">
    <citation type="submission" date="2019-11" db="EMBL/GenBank/DDBJ databases">
        <authorList>
            <person name="Feng L."/>
        </authorList>
    </citation>
    <scope>NUCLEOTIDE SEQUENCE</scope>
    <source>
        <strain evidence="1">IbartlettiiLFYP30</strain>
    </source>
</reference>
<proteinExistence type="predicted"/>
<dbReference type="GeneID" id="89564598"/>
<protein>
    <recommendedName>
        <fullName evidence="2">Phosphoglycolate phosphatase</fullName>
    </recommendedName>
</protein>
<dbReference type="RefSeq" id="WP_039905919.1">
    <property type="nucleotide sequence ID" value="NZ_CACRUE010000012.1"/>
</dbReference>
<accession>A0A6N2ZXH1</accession>
<sequence>MKGIIFNLNNNIKNIDGYNFIINMLKNLNIPWIELKNDSIYDFYETPIDIENCIFISDSQENLNLAQNLNIKYAIKLNSDKNNSKDKHDIKNLYDLYNKYFNTLFLN</sequence>
<gene>
    <name evidence="1" type="ORF">IBLFYP30_00185</name>
</gene>
<evidence type="ECO:0008006" key="2">
    <source>
        <dbReference type="Google" id="ProtNLM"/>
    </source>
</evidence>
<dbReference type="EMBL" id="CACRUE010000012">
    <property type="protein sequence ID" value="VYT82717.1"/>
    <property type="molecule type" value="Genomic_DNA"/>
</dbReference>
<name>A0A6N2ZXH1_9FIRM</name>
<evidence type="ECO:0000313" key="1">
    <source>
        <dbReference type="EMBL" id="VYT82717.1"/>
    </source>
</evidence>
<organism evidence="1">
    <name type="scientific">Intestinibacter bartlettii</name>
    <dbReference type="NCBI Taxonomy" id="261299"/>
    <lineage>
        <taxon>Bacteria</taxon>
        <taxon>Bacillati</taxon>
        <taxon>Bacillota</taxon>
        <taxon>Clostridia</taxon>
        <taxon>Peptostreptococcales</taxon>
        <taxon>Peptostreptococcaceae</taxon>
        <taxon>Intestinibacter</taxon>
    </lineage>
</organism>
<dbReference type="AlphaFoldDB" id="A0A6N2ZXH1"/>